<name>A0A2T1E046_9CYAN</name>
<gene>
    <name evidence="1" type="ORF">C7B82_20735</name>
</gene>
<evidence type="ECO:0000313" key="2">
    <source>
        <dbReference type="Proteomes" id="UP000239576"/>
    </source>
</evidence>
<dbReference type="AlphaFoldDB" id="A0A2T1E046"/>
<organism evidence="1 2">
    <name type="scientific">Stenomitos frigidus ULC18</name>
    <dbReference type="NCBI Taxonomy" id="2107698"/>
    <lineage>
        <taxon>Bacteria</taxon>
        <taxon>Bacillati</taxon>
        <taxon>Cyanobacteriota</taxon>
        <taxon>Cyanophyceae</taxon>
        <taxon>Leptolyngbyales</taxon>
        <taxon>Leptolyngbyaceae</taxon>
        <taxon>Stenomitos</taxon>
    </lineage>
</organism>
<reference evidence="1 2" key="2">
    <citation type="submission" date="2018-03" db="EMBL/GenBank/DDBJ databases">
        <title>The ancient ancestry and fast evolution of plastids.</title>
        <authorList>
            <person name="Moore K.R."/>
            <person name="Magnabosco C."/>
            <person name="Momper L."/>
            <person name="Gold D.A."/>
            <person name="Bosak T."/>
            <person name="Fournier G.P."/>
        </authorList>
    </citation>
    <scope>NUCLEOTIDE SEQUENCE [LARGE SCALE GENOMIC DNA]</scope>
    <source>
        <strain evidence="1 2">ULC18</strain>
    </source>
</reference>
<comment type="caution">
    <text evidence="1">The sequence shown here is derived from an EMBL/GenBank/DDBJ whole genome shotgun (WGS) entry which is preliminary data.</text>
</comment>
<accession>A0A2T1E046</accession>
<keyword evidence="2" id="KW-1185">Reference proteome</keyword>
<evidence type="ECO:0000313" key="1">
    <source>
        <dbReference type="EMBL" id="PSB26117.1"/>
    </source>
</evidence>
<dbReference type="EMBL" id="PVWK01000114">
    <property type="protein sequence ID" value="PSB26117.1"/>
    <property type="molecule type" value="Genomic_DNA"/>
</dbReference>
<dbReference type="Proteomes" id="UP000239576">
    <property type="component" value="Unassembled WGS sequence"/>
</dbReference>
<reference evidence="2" key="1">
    <citation type="submission" date="2018-02" db="EMBL/GenBank/DDBJ databases">
        <authorList>
            <person name="Moore K."/>
            <person name="Momper L."/>
        </authorList>
    </citation>
    <scope>NUCLEOTIDE SEQUENCE [LARGE SCALE GENOMIC DNA]</scope>
    <source>
        <strain evidence="2">ULC18</strain>
    </source>
</reference>
<sequence length="79" mass="8352">MQGEGARYQLRFKIVSHCHLFVLSGGKRQRLDDPTSGSIGVSFAASERASLHRGANPVVIGNTETLWASGVDAPSPDGS</sequence>
<protein>
    <submittedName>
        <fullName evidence="1">Uncharacterized protein</fullName>
    </submittedName>
</protein>
<proteinExistence type="predicted"/>